<accession>A0ABT5LVU4</accession>
<proteinExistence type="predicted"/>
<dbReference type="EMBL" id="JAQRFN010000027">
    <property type="protein sequence ID" value="MDC9598334.1"/>
    <property type="molecule type" value="Genomic_DNA"/>
</dbReference>
<feature type="domain" description="Insertion element IS1 protein InsA helix-turn-helix" evidence="1">
    <location>
        <begin position="44"/>
        <end position="88"/>
    </location>
</feature>
<evidence type="ECO:0000259" key="1">
    <source>
        <dbReference type="Pfam" id="PF12759"/>
    </source>
</evidence>
<organism evidence="2 3">
    <name type="scientific">Xenorhabdus anantnagensis</name>
    <dbReference type="NCBI Taxonomy" id="3025875"/>
    <lineage>
        <taxon>Bacteria</taxon>
        <taxon>Pseudomonadati</taxon>
        <taxon>Pseudomonadota</taxon>
        <taxon>Gammaproteobacteria</taxon>
        <taxon>Enterobacterales</taxon>
        <taxon>Morganellaceae</taxon>
        <taxon>Xenorhabdus</taxon>
    </lineage>
</organism>
<dbReference type="PANTHER" id="PTHR47923:SF1">
    <property type="entry name" value="INSERTION ELEMENT IS1 1 PROTEIN INSA-RELATED"/>
    <property type="match status" value="1"/>
</dbReference>
<keyword evidence="3" id="KW-1185">Reference proteome</keyword>
<dbReference type="InterPro" id="IPR024431">
    <property type="entry name" value="InsA_HTH_dom"/>
</dbReference>
<dbReference type="PANTHER" id="PTHR47923">
    <property type="entry name" value="INSERTION ELEMENT IS1 1 PROTEIN INSA-RELATED"/>
    <property type="match status" value="1"/>
</dbReference>
<dbReference type="RefSeq" id="WP_273576844.1">
    <property type="nucleotide sequence ID" value="NZ_JAQRFN010000027.1"/>
</dbReference>
<dbReference type="Pfam" id="PF12759">
    <property type="entry name" value="HTH_Tnp_IS1"/>
    <property type="match status" value="1"/>
</dbReference>
<dbReference type="Proteomes" id="UP001220225">
    <property type="component" value="Unassembled WGS sequence"/>
</dbReference>
<reference evidence="2 3" key="1">
    <citation type="submission" date="2023-02" db="EMBL/GenBank/DDBJ databases">
        <title>Entomopathogenic bacteria.</title>
        <authorList>
            <person name="Machado R.A."/>
        </authorList>
    </citation>
    <scope>NUCLEOTIDE SEQUENCE [LARGE SCALE GENOMIC DNA]</scope>
    <source>
        <strain evidence="2 3">XENO-2</strain>
    </source>
</reference>
<evidence type="ECO:0000313" key="2">
    <source>
        <dbReference type="EMBL" id="MDC9598334.1"/>
    </source>
</evidence>
<gene>
    <name evidence="2" type="ORF">PSI14_16150</name>
</gene>
<dbReference type="InterPro" id="IPR051252">
    <property type="entry name" value="IS1_transposase_InsA"/>
</dbReference>
<protein>
    <submittedName>
        <fullName evidence="2">IS1-like element transposase</fullName>
    </submittedName>
</protein>
<sequence length="92" mass="10304">MTMTIEVVCRYCGQTKPVPKHGTGKTGFPRYYCKNCQKTFQLNYRYNGHESGTKNKIIDMAMNDSGVRGTGRVLSIGINAVIHTLKNSCQNK</sequence>
<name>A0ABT5LVU4_9GAMM</name>
<evidence type="ECO:0000313" key="3">
    <source>
        <dbReference type="Proteomes" id="UP001220225"/>
    </source>
</evidence>
<comment type="caution">
    <text evidence="2">The sequence shown here is derived from an EMBL/GenBank/DDBJ whole genome shotgun (WGS) entry which is preliminary data.</text>
</comment>